<keyword evidence="13" id="KW-0874">Quinone</keyword>
<dbReference type="InterPro" id="IPR054765">
    <property type="entry name" value="SLBB_dom"/>
</dbReference>
<dbReference type="GO" id="GO:0010181">
    <property type="term" value="F:FMN binding"/>
    <property type="evidence" value="ECO:0007669"/>
    <property type="project" value="InterPro"/>
</dbReference>
<dbReference type="NCBIfam" id="TIGR01959">
    <property type="entry name" value="nuoF_fam"/>
    <property type="match status" value="1"/>
</dbReference>
<proteinExistence type="inferred from homology"/>
<keyword evidence="11 13" id="KW-0520">NAD</keyword>
<organism evidence="15 16">
    <name type="scientific">Pseudobdellovibrio exovorus JSS</name>
    <dbReference type="NCBI Taxonomy" id="1184267"/>
    <lineage>
        <taxon>Bacteria</taxon>
        <taxon>Pseudomonadati</taxon>
        <taxon>Bdellovibrionota</taxon>
        <taxon>Bdellovibrionia</taxon>
        <taxon>Bdellovibrionales</taxon>
        <taxon>Pseudobdellovibrionaceae</taxon>
        <taxon>Pseudobdellovibrio</taxon>
    </lineage>
</organism>
<dbReference type="InterPro" id="IPR001949">
    <property type="entry name" value="NADH-UbQ_OxRdtase_51kDa_CS"/>
</dbReference>
<dbReference type="InterPro" id="IPR019575">
    <property type="entry name" value="Nuop51_4Fe4S-bd"/>
</dbReference>
<evidence type="ECO:0000256" key="6">
    <source>
        <dbReference type="ARBA" id="ARBA00022643"/>
    </source>
</evidence>
<dbReference type="PATRIC" id="fig|1184267.3.peg.1972"/>
<dbReference type="SUPFAM" id="SSF140490">
    <property type="entry name" value="Nqo1C-terminal domain-like"/>
    <property type="match status" value="1"/>
</dbReference>
<dbReference type="OrthoDB" id="5287983at2"/>
<dbReference type="InterPro" id="IPR011537">
    <property type="entry name" value="NADH-UbQ_OxRdtase_suF"/>
</dbReference>
<accession>M4VAB7</accession>
<evidence type="ECO:0000256" key="4">
    <source>
        <dbReference type="ARBA" id="ARBA00022485"/>
    </source>
</evidence>
<dbReference type="GO" id="GO:0046872">
    <property type="term" value="F:metal ion binding"/>
    <property type="evidence" value="ECO:0007669"/>
    <property type="project" value="UniProtKB-KW"/>
</dbReference>
<evidence type="ECO:0000256" key="7">
    <source>
        <dbReference type="ARBA" id="ARBA00022723"/>
    </source>
</evidence>
<sequence length="441" mass="48187">MQTTQQVTETKYLTEFYHLPEFQGIEGYKKHGGYKELEKALKMQPQAIIDEVKASGLRGRGGAGFSTGMKWGFLPKNDEPRYLLCNADEGEPGTFKDRMMMERAPHQLIEGMIISGFAINSKKSYIYVRGEYDKSINSLLNAIQEAYKAGYLGKNILGSGFDHDMDVYRGAGAYICGEETGMISSLEGLKGQPKLKPPFPAVQGYLKKPTIVNNVETLAVVKYVIRDGAAHYRTFGTEKSAGTKLFSLSGNVVKPGNYEVPLAYPLKDMIFGLGGGMKAGKNLKAVIPGGSSAPVLTAEEAGRATLDYECLAQMGTMLGSGAIIVIDDSNCMVQCLANLTHFYHHESCGQCTPCREGTGWLDKIVHSILAGKGRMQDIELLLKVADNMKGKTICALSDAAALPVLSFVTKFRDEFEYFVREGKSKVKGTAFKGAPYAEMHH</sequence>
<keyword evidence="10 13" id="KW-0411">Iron-sulfur</keyword>
<dbReference type="SUPFAM" id="SSF142019">
    <property type="entry name" value="Nqo1 FMN-binding domain-like"/>
    <property type="match status" value="1"/>
</dbReference>
<keyword evidence="5 13" id="KW-0285">Flavoprotein</keyword>
<dbReference type="GO" id="GO:0003954">
    <property type="term" value="F:NADH dehydrogenase activity"/>
    <property type="evidence" value="ECO:0007669"/>
    <property type="project" value="TreeGrafter"/>
</dbReference>
<dbReference type="GO" id="GO:0051539">
    <property type="term" value="F:4 iron, 4 sulfur cluster binding"/>
    <property type="evidence" value="ECO:0007669"/>
    <property type="project" value="UniProtKB-UniRule"/>
</dbReference>
<evidence type="ECO:0000313" key="15">
    <source>
        <dbReference type="EMBL" id="AGH96163.1"/>
    </source>
</evidence>
<dbReference type="SUPFAM" id="SSF142984">
    <property type="entry name" value="Nqo1 middle domain-like"/>
    <property type="match status" value="1"/>
</dbReference>
<comment type="similarity">
    <text evidence="3 13">Belongs to the complex I 51 kDa subunit family.</text>
</comment>
<dbReference type="eggNOG" id="COG1894">
    <property type="taxonomic scope" value="Bacteria"/>
</dbReference>
<dbReference type="Gene3D" id="3.40.50.11540">
    <property type="entry name" value="NADH-ubiquinone oxidoreductase 51kDa subunit"/>
    <property type="match status" value="1"/>
</dbReference>
<dbReference type="Pfam" id="PF01512">
    <property type="entry name" value="Complex1_51K"/>
    <property type="match status" value="1"/>
</dbReference>
<keyword evidence="9 13" id="KW-0408">Iron</keyword>
<evidence type="ECO:0000256" key="9">
    <source>
        <dbReference type="ARBA" id="ARBA00023004"/>
    </source>
</evidence>
<dbReference type="NCBIfam" id="NF010120">
    <property type="entry name" value="PRK13596.1"/>
    <property type="match status" value="1"/>
</dbReference>
<keyword evidence="4 13" id="KW-0004">4Fe-4S</keyword>
<comment type="cofactor">
    <cofactor evidence="2 13">
        <name>[4Fe-4S] cluster</name>
        <dbReference type="ChEBI" id="CHEBI:49883"/>
    </cofactor>
</comment>
<dbReference type="FunFam" id="3.40.50.11540:FF:000001">
    <property type="entry name" value="NADH dehydrogenase [ubiquinone] flavoprotein 1, mitochondrial"/>
    <property type="match status" value="1"/>
</dbReference>
<dbReference type="STRING" id="1184267.A11Q_1947"/>
<reference evidence="15 16" key="1">
    <citation type="journal article" date="2013" name="ISME J.">
        <title>By their genes ye shall know them: genomic signatures of predatory bacteria.</title>
        <authorList>
            <person name="Pasternak Z."/>
            <person name="Pietrokovski S."/>
            <person name="Rotem O."/>
            <person name="Gophna U."/>
            <person name="Lurie-Weinberger M.N."/>
            <person name="Jurkevitch E."/>
        </authorList>
    </citation>
    <scope>NUCLEOTIDE SEQUENCE [LARGE SCALE GENOMIC DNA]</scope>
    <source>
        <strain evidence="15 16">JSS</strain>
    </source>
</reference>
<keyword evidence="8" id="KW-1278">Translocase</keyword>
<dbReference type="RefSeq" id="WP_015470653.1">
    <property type="nucleotide sequence ID" value="NC_020813.1"/>
</dbReference>
<comment type="cofactor">
    <cofactor evidence="1 13">
        <name>FMN</name>
        <dbReference type="ChEBI" id="CHEBI:58210"/>
    </cofactor>
</comment>
<evidence type="ECO:0000256" key="11">
    <source>
        <dbReference type="ARBA" id="ARBA00023027"/>
    </source>
</evidence>
<dbReference type="InterPro" id="IPR011538">
    <property type="entry name" value="Nuo51_FMN-bd"/>
</dbReference>
<dbReference type="KEGG" id="bex:A11Q_1947"/>
<dbReference type="InterPro" id="IPR037207">
    <property type="entry name" value="Nuop51_4Fe4S-bd_sf"/>
</dbReference>
<evidence type="ECO:0000256" key="5">
    <source>
        <dbReference type="ARBA" id="ARBA00022630"/>
    </source>
</evidence>
<protein>
    <recommendedName>
        <fullName evidence="13">NADH-quinone oxidoreductase subunit F</fullName>
        <ecNumber evidence="13">7.1.1.-</ecNumber>
    </recommendedName>
</protein>
<dbReference type="Gene3D" id="6.10.250.1450">
    <property type="match status" value="1"/>
</dbReference>
<evidence type="ECO:0000256" key="3">
    <source>
        <dbReference type="ARBA" id="ARBA00007523"/>
    </source>
</evidence>
<keyword evidence="7 13" id="KW-0479">Metal-binding</keyword>
<dbReference type="PANTHER" id="PTHR11780:SF10">
    <property type="entry name" value="NADH DEHYDROGENASE [UBIQUINONE] FLAVOPROTEIN 1, MITOCHONDRIAL"/>
    <property type="match status" value="1"/>
</dbReference>
<evidence type="ECO:0000256" key="12">
    <source>
        <dbReference type="ARBA" id="ARBA00047712"/>
    </source>
</evidence>
<evidence type="ECO:0000256" key="8">
    <source>
        <dbReference type="ARBA" id="ARBA00022967"/>
    </source>
</evidence>
<keyword evidence="6 13" id="KW-0288">FMN</keyword>
<gene>
    <name evidence="15" type="ORF">A11Q_1947</name>
</gene>
<dbReference type="GO" id="GO:0051287">
    <property type="term" value="F:NAD binding"/>
    <property type="evidence" value="ECO:0007669"/>
    <property type="project" value="UniProtKB-UniRule"/>
</dbReference>
<dbReference type="HOGENOM" id="CLU_014881_0_1_7"/>
<name>M4VAB7_9BACT</name>
<dbReference type="SMART" id="SM00928">
    <property type="entry name" value="NADH_4Fe-4S"/>
    <property type="match status" value="1"/>
</dbReference>
<comment type="function">
    <text evidence="13">NDH-1 shuttles electrons from NADH, via FMN and iron-sulfur (Fe-S) centers, to quinones in the respiratory chain.</text>
</comment>
<dbReference type="GO" id="GO:0045333">
    <property type="term" value="P:cellular respiration"/>
    <property type="evidence" value="ECO:0007669"/>
    <property type="project" value="TreeGrafter"/>
</dbReference>
<dbReference type="GO" id="GO:0048038">
    <property type="term" value="F:quinone binding"/>
    <property type="evidence" value="ECO:0007669"/>
    <property type="project" value="UniProtKB-KW"/>
</dbReference>
<evidence type="ECO:0000256" key="13">
    <source>
        <dbReference type="RuleBase" id="RU364066"/>
    </source>
</evidence>
<dbReference type="Pfam" id="PF10589">
    <property type="entry name" value="NADH_4Fe-4S"/>
    <property type="match status" value="1"/>
</dbReference>
<feature type="domain" description="NADH-ubiquinone oxidoreductase 51kDa subunit iron-sulphur binding" evidence="14">
    <location>
        <begin position="333"/>
        <end position="378"/>
    </location>
</feature>
<dbReference type="Gene3D" id="3.10.20.600">
    <property type="match status" value="1"/>
</dbReference>
<evidence type="ECO:0000313" key="16">
    <source>
        <dbReference type="Proteomes" id="UP000012040"/>
    </source>
</evidence>
<dbReference type="Pfam" id="PF22461">
    <property type="entry name" value="SLBB_2"/>
    <property type="match status" value="1"/>
</dbReference>
<dbReference type="AlphaFoldDB" id="M4VAB7"/>
<dbReference type="EC" id="7.1.1.-" evidence="13"/>
<comment type="catalytic activity">
    <reaction evidence="12 13">
        <text>a quinone + NADH + 5 H(+)(in) = a quinol + NAD(+) + 4 H(+)(out)</text>
        <dbReference type="Rhea" id="RHEA:57888"/>
        <dbReference type="ChEBI" id="CHEBI:15378"/>
        <dbReference type="ChEBI" id="CHEBI:24646"/>
        <dbReference type="ChEBI" id="CHEBI:57540"/>
        <dbReference type="ChEBI" id="CHEBI:57945"/>
        <dbReference type="ChEBI" id="CHEBI:132124"/>
    </reaction>
</comment>
<dbReference type="InterPro" id="IPR037225">
    <property type="entry name" value="Nuo51_FMN-bd_sf"/>
</dbReference>
<dbReference type="PANTHER" id="PTHR11780">
    <property type="entry name" value="NADH-UBIQUINONE OXIDOREDUCTASE FLAVOPROTEIN 1 NDUFV1"/>
    <property type="match status" value="1"/>
</dbReference>
<evidence type="ECO:0000256" key="10">
    <source>
        <dbReference type="ARBA" id="ARBA00023014"/>
    </source>
</evidence>
<evidence type="ECO:0000259" key="14">
    <source>
        <dbReference type="SMART" id="SM00928"/>
    </source>
</evidence>
<keyword evidence="16" id="KW-1185">Reference proteome</keyword>
<evidence type="ECO:0000256" key="1">
    <source>
        <dbReference type="ARBA" id="ARBA00001917"/>
    </source>
</evidence>
<evidence type="ECO:0000256" key="2">
    <source>
        <dbReference type="ARBA" id="ARBA00001966"/>
    </source>
</evidence>
<dbReference type="InterPro" id="IPR050837">
    <property type="entry name" value="ComplexI_51kDa_subunit"/>
</dbReference>
<dbReference type="EMBL" id="CP003537">
    <property type="protein sequence ID" value="AGH96163.1"/>
    <property type="molecule type" value="Genomic_DNA"/>
</dbReference>
<dbReference type="Gene3D" id="1.20.1440.230">
    <property type="entry name" value="NADH-ubiquinone oxidoreductase 51kDa subunit, iron-sulphur binding domain"/>
    <property type="match status" value="1"/>
</dbReference>
<dbReference type="FunFam" id="1.20.1440.230:FF:000001">
    <property type="entry name" value="Mitochondrial NADH dehydrogenase flavoprotein 1"/>
    <property type="match status" value="1"/>
</dbReference>
<dbReference type="GO" id="GO:0008137">
    <property type="term" value="F:NADH dehydrogenase (ubiquinone) activity"/>
    <property type="evidence" value="ECO:0007669"/>
    <property type="project" value="InterPro"/>
</dbReference>
<dbReference type="PROSITE" id="PS00645">
    <property type="entry name" value="COMPLEX1_51K_2"/>
    <property type="match status" value="1"/>
</dbReference>
<dbReference type="Proteomes" id="UP000012040">
    <property type="component" value="Chromosome"/>
</dbReference>